<dbReference type="EMBL" id="VTDN01000003">
    <property type="protein sequence ID" value="MEB5476304.1"/>
    <property type="molecule type" value="Genomic_DNA"/>
</dbReference>
<dbReference type="Gene3D" id="2.40.420.20">
    <property type="match status" value="1"/>
</dbReference>
<dbReference type="Pfam" id="PF25944">
    <property type="entry name" value="Beta-barrel_RND"/>
    <property type="match status" value="1"/>
</dbReference>
<name>A0ABU6DR40_9GAMM</name>
<feature type="domain" description="Multidrug resistance protein MdtA-like barrel-sandwich hybrid" evidence="9">
    <location>
        <begin position="69"/>
        <end position="210"/>
    </location>
</feature>
<dbReference type="PANTHER" id="PTHR30469">
    <property type="entry name" value="MULTIDRUG RESISTANCE PROTEIN MDTA"/>
    <property type="match status" value="1"/>
</dbReference>
<dbReference type="InterPro" id="IPR006143">
    <property type="entry name" value="RND_pump_MFP"/>
</dbReference>
<dbReference type="InterPro" id="IPR058637">
    <property type="entry name" value="YknX-like_C"/>
</dbReference>
<evidence type="ECO:0000256" key="7">
    <source>
        <dbReference type="SAM" id="Phobius"/>
    </source>
</evidence>
<accession>A0ABU6DR40</accession>
<keyword evidence="5 7" id="KW-0472">Membrane</keyword>
<dbReference type="InterPro" id="IPR058624">
    <property type="entry name" value="MdtA-like_HH"/>
</dbReference>
<dbReference type="PANTHER" id="PTHR30469:SF12">
    <property type="entry name" value="MULTIDRUG RESISTANCE PROTEIN MDTA"/>
    <property type="match status" value="1"/>
</dbReference>
<evidence type="ECO:0000313" key="12">
    <source>
        <dbReference type="EMBL" id="MEB5476304.1"/>
    </source>
</evidence>
<feature type="transmembrane region" description="Helical" evidence="7">
    <location>
        <begin position="7"/>
        <end position="25"/>
    </location>
</feature>
<evidence type="ECO:0000256" key="2">
    <source>
        <dbReference type="ARBA" id="ARBA00009477"/>
    </source>
</evidence>
<proteinExistence type="inferred from homology"/>
<dbReference type="Pfam" id="PF25917">
    <property type="entry name" value="BSH_RND"/>
    <property type="match status" value="1"/>
</dbReference>
<feature type="domain" description="Multidrug resistance protein MdtA-like alpha-helical hairpin" evidence="8">
    <location>
        <begin position="108"/>
        <end position="177"/>
    </location>
</feature>
<protein>
    <submittedName>
        <fullName evidence="12">Efflux RND transporter periplasmic adaptor subunit</fullName>
    </submittedName>
</protein>
<keyword evidence="7" id="KW-0812">Transmembrane</keyword>
<keyword evidence="7" id="KW-1133">Transmembrane helix</keyword>
<feature type="domain" description="Multidrug resistance protein MdtA-like beta-barrel" evidence="10">
    <location>
        <begin position="214"/>
        <end position="296"/>
    </location>
</feature>
<evidence type="ECO:0000259" key="11">
    <source>
        <dbReference type="Pfam" id="PF25989"/>
    </source>
</evidence>
<evidence type="ECO:0000259" key="8">
    <source>
        <dbReference type="Pfam" id="PF25876"/>
    </source>
</evidence>
<dbReference type="NCBIfam" id="TIGR01730">
    <property type="entry name" value="RND_mfp"/>
    <property type="match status" value="1"/>
</dbReference>
<sequence>MSRKLKKIFIFLIFIVVIVAAYFYIQSKFSSQPRSMPQSEGTPVQVGVVTTQDVPVIVNALGTVTANKTVTVTSRITGNLQSVYFKEGQYVHQGDSLAQVDVKPSQATLEQYEGTLSQNQAQLKNARLTLERYQRLYEKDSISKQDLDTQTATAAQYEGAIKSVQGQIQAAKLNIGYGRIVAPISGYIGLRKVDIGNAVSADSTAIAVITQTRPITVVFSIPQSEIADIVKPLREGKPLVVHAYDQSGKTQLAEGKVAVISNEIDSSTGTISLKAVFENQSDELFPNQFVNVQLTTKTLSHALVVPSAAVQLSDAGKYVFTVNNHSTVKKVMVKTGPETNDGKVTILEGVQNGEQVVTTGVDSLGNGAKVKVVTPEKVDTRILDNAPAPRHHGPR</sequence>
<dbReference type="Pfam" id="PF25989">
    <property type="entry name" value="YknX_C"/>
    <property type="match status" value="1"/>
</dbReference>
<dbReference type="Gene3D" id="2.40.50.100">
    <property type="match status" value="1"/>
</dbReference>
<comment type="similarity">
    <text evidence="2">Belongs to the membrane fusion protein (MFP) (TC 8.A.1) family.</text>
</comment>
<keyword evidence="6" id="KW-0175">Coiled coil</keyword>
<evidence type="ECO:0000256" key="1">
    <source>
        <dbReference type="ARBA" id="ARBA00004236"/>
    </source>
</evidence>
<gene>
    <name evidence="12" type="ORF">I2F25_04430</name>
</gene>
<dbReference type="Proteomes" id="UP001339883">
    <property type="component" value="Unassembled WGS sequence"/>
</dbReference>
<comment type="subcellular location">
    <subcellularLocation>
        <location evidence="1">Cell membrane</location>
    </subcellularLocation>
</comment>
<reference evidence="12 13" key="1">
    <citation type="submission" date="2019-08" db="EMBL/GenBank/DDBJ databases">
        <title>Five species of Acinetobacter isolated from floral nectar and animal pollinators.</title>
        <authorList>
            <person name="Hendry T.A."/>
        </authorList>
    </citation>
    <scope>NUCLEOTIDE SEQUENCE [LARGE SCALE GENOMIC DNA]</scope>
    <source>
        <strain evidence="12 13">MD18.27</strain>
    </source>
</reference>
<evidence type="ECO:0000259" key="10">
    <source>
        <dbReference type="Pfam" id="PF25944"/>
    </source>
</evidence>
<feature type="domain" description="YknX-like C-terminal permuted SH3-like" evidence="11">
    <location>
        <begin position="302"/>
        <end position="372"/>
    </location>
</feature>
<dbReference type="InterPro" id="IPR058625">
    <property type="entry name" value="MdtA-like_BSH"/>
</dbReference>
<evidence type="ECO:0000313" key="13">
    <source>
        <dbReference type="Proteomes" id="UP001339883"/>
    </source>
</evidence>
<evidence type="ECO:0000256" key="4">
    <source>
        <dbReference type="ARBA" id="ARBA00022519"/>
    </source>
</evidence>
<feature type="coiled-coil region" evidence="6">
    <location>
        <begin position="109"/>
        <end position="174"/>
    </location>
</feature>
<keyword evidence="4" id="KW-0997">Cell inner membrane</keyword>
<comment type="caution">
    <text evidence="12">The sequence shown here is derived from an EMBL/GenBank/DDBJ whole genome shotgun (WGS) entry which is preliminary data.</text>
</comment>
<dbReference type="SUPFAM" id="SSF111369">
    <property type="entry name" value="HlyD-like secretion proteins"/>
    <property type="match status" value="1"/>
</dbReference>
<dbReference type="InterPro" id="IPR058626">
    <property type="entry name" value="MdtA-like_b-barrel"/>
</dbReference>
<organism evidence="12 13">
    <name type="scientific">Acinetobacter pollinis</name>
    <dbReference type="NCBI Taxonomy" id="2605270"/>
    <lineage>
        <taxon>Bacteria</taxon>
        <taxon>Pseudomonadati</taxon>
        <taxon>Pseudomonadota</taxon>
        <taxon>Gammaproteobacteria</taxon>
        <taxon>Moraxellales</taxon>
        <taxon>Moraxellaceae</taxon>
        <taxon>Acinetobacter</taxon>
    </lineage>
</organism>
<evidence type="ECO:0000256" key="5">
    <source>
        <dbReference type="ARBA" id="ARBA00023136"/>
    </source>
</evidence>
<evidence type="ECO:0000259" key="9">
    <source>
        <dbReference type="Pfam" id="PF25917"/>
    </source>
</evidence>
<dbReference type="Pfam" id="PF25876">
    <property type="entry name" value="HH_MFP_RND"/>
    <property type="match status" value="1"/>
</dbReference>
<dbReference type="Gene3D" id="2.40.30.170">
    <property type="match status" value="1"/>
</dbReference>
<dbReference type="Gene3D" id="1.10.287.470">
    <property type="entry name" value="Helix hairpin bin"/>
    <property type="match status" value="1"/>
</dbReference>
<dbReference type="RefSeq" id="WP_277095404.1">
    <property type="nucleotide sequence ID" value="NZ_VTDN01000003.1"/>
</dbReference>
<keyword evidence="13" id="KW-1185">Reference proteome</keyword>
<evidence type="ECO:0000256" key="3">
    <source>
        <dbReference type="ARBA" id="ARBA00022475"/>
    </source>
</evidence>
<keyword evidence="3" id="KW-1003">Cell membrane</keyword>
<evidence type="ECO:0000256" key="6">
    <source>
        <dbReference type="SAM" id="Coils"/>
    </source>
</evidence>